<organism evidence="1 2">
    <name type="scientific">Streptomyces vulcanius</name>
    <dbReference type="NCBI Taxonomy" id="1441876"/>
    <lineage>
        <taxon>Bacteria</taxon>
        <taxon>Bacillati</taxon>
        <taxon>Actinomycetota</taxon>
        <taxon>Actinomycetes</taxon>
        <taxon>Kitasatosporales</taxon>
        <taxon>Streptomycetaceae</taxon>
        <taxon>Streptomyces</taxon>
    </lineage>
</organism>
<sequence length="66" mass="7437">MHTTRTGIACALCLTPTTEVVYLVLSAQSPFPQREDVQDRWCPVGCRQLHPERWKEAMPLLPGDDA</sequence>
<dbReference type="RefSeq" id="WP_381183593.1">
    <property type="nucleotide sequence ID" value="NZ_JBHSFK010000040.1"/>
</dbReference>
<evidence type="ECO:0000313" key="1">
    <source>
        <dbReference type="EMBL" id="MFC4506158.1"/>
    </source>
</evidence>
<comment type="caution">
    <text evidence="1">The sequence shown here is derived from an EMBL/GenBank/DDBJ whole genome shotgun (WGS) entry which is preliminary data.</text>
</comment>
<evidence type="ECO:0000313" key="2">
    <source>
        <dbReference type="Proteomes" id="UP001595839"/>
    </source>
</evidence>
<dbReference type="Proteomes" id="UP001595839">
    <property type="component" value="Unassembled WGS sequence"/>
</dbReference>
<gene>
    <name evidence="1" type="ORF">ACFPIH_43095</name>
</gene>
<proteinExistence type="predicted"/>
<accession>A0ABV9B6R4</accession>
<keyword evidence="2" id="KW-1185">Reference proteome</keyword>
<protein>
    <submittedName>
        <fullName evidence="1">Uncharacterized protein</fullName>
    </submittedName>
</protein>
<reference evidence="2" key="1">
    <citation type="journal article" date="2019" name="Int. J. Syst. Evol. Microbiol.">
        <title>The Global Catalogue of Microorganisms (GCM) 10K type strain sequencing project: providing services to taxonomists for standard genome sequencing and annotation.</title>
        <authorList>
            <consortium name="The Broad Institute Genomics Platform"/>
            <consortium name="The Broad Institute Genome Sequencing Center for Infectious Disease"/>
            <person name="Wu L."/>
            <person name="Ma J."/>
        </authorList>
    </citation>
    <scope>NUCLEOTIDE SEQUENCE [LARGE SCALE GENOMIC DNA]</scope>
    <source>
        <strain evidence="2">CGMCC 4.7177</strain>
    </source>
</reference>
<dbReference type="EMBL" id="JBHSFK010000040">
    <property type="protein sequence ID" value="MFC4506158.1"/>
    <property type="molecule type" value="Genomic_DNA"/>
</dbReference>
<name>A0ABV9B6R4_9ACTN</name>